<dbReference type="EnsemblMetazoa" id="PPA39893.1">
    <property type="protein sequence ID" value="PPA39893.1"/>
    <property type="gene ID" value="WBGene00278262"/>
</dbReference>
<dbReference type="OrthoDB" id="5855340at2759"/>
<evidence type="ECO:0000256" key="2">
    <source>
        <dbReference type="ARBA" id="ARBA00023157"/>
    </source>
</evidence>
<accession>A0A8R1UWK3</accession>
<organism evidence="3 4">
    <name type="scientific">Pristionchus pacificus</name>
    <name type="common">Parasitic nematode worm</name>
    <dbReference type="NCBI Taxonomy" id="54126"/>
    <lineage>
        <taxon>Eukaryota</taxon>
        <taxon>Metazoa</taxon>
        <taxon>Ecdysozoa</taxon>
        <taxon>Nematoda</taxon>
        <taxon>Chromadorea</taxon>
        <taxon>Rhabditida</taxon>
        <taxon>Rhabditina</taxon>
        <taxon>Diplogasteromorpha</taxon>
        <taxon>Diplogasteroidea</taxon>
        <taxon>Neodiplogasteridae</taxon>
        <taxon>Pristionchus</taxon>
    </lineage>
</organism>
<reference evidence="3" key="2">
    <citation type="submission" date="2022-06" db="UniProtKB">
        <authorList>
            <consortium name="EnsemblMetazoa"/>
        </authorList>
    </citation>
    <scope>IDENTIFICATION</scope>
    <source>
        <strain evidence="3">PS312</strain>
    </source>
</reference>
<dbReference type="PANTHER" id="PTHR46219:SF5">
    <property type="entry name" value="SHKT DOMAIN-CONTAINING PROTEIN"/>
    <property type="match status" value="1"/>
</dbReference>
<dbReference type="Gene3D" id="1.10.10.1940">
    <property type="match status" value="1"/>
</dbReference>
<gene>
    <name evidence="3" type="primary">WBGene00278262</name>
</gene>
<dbReference type="AlphaFoldDB" id="A0A2A6BIC0"/>
<dbReference type="Pfam" id="PF01549">
    <property type="entry name" value="ShK"/>
    <property type="match status" value="2"/>
</dbReference>
<dbReference type="SMART" id="SM00254">
    <property type="entry name" value="ShKT"/>
    <property type="match status" value="2"/>
</dbReference>
<name>A0A2A6BIC0_PRIPA</name>
<accession>A0A2A6BIC0</accession>
<protein>
    <submittedName>
        <fullName evidence="3">ShK domain-containing protein</fullName>
    </submittedName>
</protein>
<keyword evidence="1" id="KW-0732">Signal</keyword>
<keyword evidence="4" id="KW-1185">Reference proteome</keyword>
<dbReference type="FunFam" id="1.10.10.1940:FF:000002">
    <property type="entry name" value="PHAryngeal gland Toxin-related"/>
    <property type="match status" value="1"/>
</dbReference>
<dbReference type="InterPro" id="IPR003582">
    <property type="entry name" value="ShKT_dom"/>
</dbReference>
<reference evidence="4" key="1">
    <citation type="journal article" date="2008" name="Nat. Genet.">
        <title>The Pristionchus pacificus genome provides a unique perspective on nematode lifestyle and parasitism.</title>
        <authorList>
            <person name="Dieterich C."/>
            <person name="Clifton S.W."/>
            <person name="Schuster L.N."/>
            <person name="Chinwalla A."/>
            <person name="Delehaunty K."/>
            <person name="Dinkelacker I."/>
            <person name="Fulton L."/>
            <person name="Fulton R."/>
            <person name="Godfrey J."/>
            <person name="Minx P."/>
            <person name="Mitreva M."/>
            <person name="Roeseler W."/>
            <person name="Tian H."/>
            <person name="Witte H."/>
            <person name="Yang S.P."/>
            <person name="Wilson R.K."/>
            <person name="Sommer R.J."/>
        </authorList>
    </citation>
    <scope>NUCLEOTIDE SEQUENCE [LARGE SCALE GENOMIC DNA]</scope>
    <source>
        <strain evidence="4">PS312</strain>
    </source>
</reference>
<evidence type="ECO:0000256" key="1">
    <source>
        <dbReference type="ARBA" id="ARBA00022729"/>
    </source>
</evidence>
<sequence>MRFSILLLVPSLVMGITDFDSCDGDNQKKCLQPGAVDCGSYKDATCSIPGGTVFGGCCIGGTADSTTPAPATAAPAAGVITPCEDRLNPLTGISDCPARAYLCKDPVYRNFMTVQCIRTCGYCKGPSKATTKAATSTGMVNFFVFGCVDLVNPMTGVSDCPNRSAYCTNALYRPLMQTQCPATCGFCTSG</sequence>
<evidence type="ECO:0000313" key="4">
    <source>
        <dbReference type="Proteomes" id="UP000005239"/>
    </source>
</evidence>
<proteinExistence type="predicted"/>
<evidence type="ECO:0000313" key="3">
    <source>
        <dbReference type="EnsemblMetazoa" id="PPA39893.1"/>
    </source>
</evidence>
<dbReference type="Gene3D" id="1.10.10.1870">
    <property type="entry name" value="ShTK domain-like"/>
    <property type="match status" value="1"/>
</dbReference>
<keyword evidence="2" id="KW-1015">Disulfide bond</keyword>
<dbReference type="Proteomes" id="UP000005239">
    <property type="component" value="Unassembled WGS sequence"/>
</dbReference>
<dbReference type="PANTHER" id="PTHR46219">
    <property type="entry name" value="PROTEIN CBG11138"/>
    <property type="match status" value="1"/>
</dbReference>